<keyword evidence="1" id="KW-0812">Transmembrane</keyword>
<keyword evidence="1" id="KW-1133">Transmembrane helix</keyword>
<keyword evidence="1" id="KW-0472">Membrane</keyword>
<organism evidence="2 3">
    <name type="scientific">Bifidobacterium choerinum</name>
    <dbReference type="NCBI Taxonomy" id="35760"/>
    <lineage>
        <taxon>Bacteria</taxon>
        <taxon>Bacillati</taxon>
        <taxon>Actinomycetota</taxon>
        <taxon>Actinomycetes</taxon>
        <taxon>Bifidobacteriales</taxon>
        <taxon>Bifidobacteriaceae</taxon>
        <taxon>Bifidobacterium</taxon>
    </lineage>
</organism>
<comment type="caution">
    <text evidence="2">The sequence shown here is derived from an EMBL/GenBank/DDBJ whole genome shotgun (WGS) entry which is preliminary data.</text>
</comment>
<protein>
    <submittedName>
        <fullName evidence="2">Uncharacterized protein</fullName>
    </submittedName>
</protein>
<dbReference type="eggNOG" id="ENOG503273G">
    <property type="taxonomic scope" value="Bacteria"/>
</dbReference>
<feature type="transmembrane region" description="Helical" evidence="1">
    <location>
        <begin position="20"/>
        <end position="41"/>
    </location>
</feature>
<accession>A0A087AHM0</accession>
<reference evidence="2 3" key="1">
    <citation type="submission" date="2014-03" db="EMBL/GenBank/DDBJ databases">
        <title>Genomics of Bifidobacteria.</title>
        <authorList>
            <person name="Ventura M."/>
            <person name="Milani C."/>
            <person name="Lugli G.A."/>
        </authorList>
    </citation>
    <scope>NUCLEOTIDE SEQUENCE [LARGE SCALE GENOMIC DNA]</scope>
    <source>
        <strain evidence="2 3">LMG 10510</strain>
    </source>
</reference>
<dbReference type="AlphaFoldDB" id="A0A087AHM0"/>
<proteinExistence type="predicted"/>
<gene>
    <name evidence="2" type="ORF">BCHO_0354</name>
</gene>
<evidence type="ECO:0000313" key="3">
    <source>
        <dbReference type="Proteomes" id="UP000028995"/>
    </source>
</evidence>
<keyword evidence="3" id="KW-1185">Reference proteome</keyword>
<dbReference type="Proteomes" id="UP000028995">
    <property type="component" value="Unassembled WGS sequence"/>
</dbReference>
<feature type="transmembrane region" description="Helical" evidence="1">
    <location>
        <begin position="53"/>
        <end position="75"/>
    </location>
</feature>
<evidence type="ECO:0000256" key="1">
    <source>
        <dbReference type="SAM" id="Phobius"/>
    </source>
</evidence>
<evidence type="ECO:0000313" key="2">
    <source>
        <dbReference type="EMBL" id="KFI58270.1"/>
    </source>
</evidence>
<dbReference type="EMBL" id="JGYU01000002">
    <property type="protein sequence ID" value="KFI58270.1"/>
    <property type="molecule type" value="Genomic_DNA"/>
</dbReference>
<name>A0A087AHM0_9BIFI</name>
<sequence>MRHPISHEQLYTDYGSILTIAQIITILGILSFGAVETYMAYRFFSSHIEQSSGLAMVWIRLALYPIFTLIVAAVLQLTKEPWK</sequence>